<dbReference type="CDD" id="cd06223">
    <property type="entry name" value="PRTases_typeI"/>
    <property type="match status" value="1"/>
</dbReference>
<evidence type="ECO:0000256" key="4">
    <source>
        <dbReference type="ARBA" id="ARBA00011894"/>
    </source>
</evidence>
<dbReference type="SUPFAM" id="SSF53271">
    <property type="entry name" value="PRTase-like"/>
    <property type="match status" value="1"/>
</dbReference>
<keyword evidence="6" id="KW-0328">Glycosyltransferase</keyword>
<dbReference type="Pfam" id="PF03960">
    <property type="entry name" value="ArsC"/>
    <property type="match status" value="1"/>
</dbReference>
<keyword evidence="5" id="KW-0021">Allosteric enzyme</keyword>
<dbReference type="Gene3D" id="3.40.30.10">
    <property type="entry name" value="Glutaredoxin"/>
    <property type="match status" value="1"/>
</dbReference>
<dbReference type="InterPro" id="IPR036249">
    <property type="entry name" value="Thioredoxin-like_sf"/>
</dbReference>
<dbReference type="AlphaFoldDB" id="A0A1X0RD20"/>
<dbReference type="OrthoDB" id="10257085at2759"/>
<organism evidence="11">
    <name type="scientific">Rhizopus microsporus var. microsporus</name>
    <dbReference type="NCBI Taxonomy" id="86635"/>
    <lineage>
        <taxon>Eukaryota</taxon>
        <taxon>Fungi</taxon>
        <taxon>Fungi incertae sedis</taxon>
        <taxon>Mucoromycota</taxon>
        <taxon>Mucoromycotina</taxon>
        <taxon>Mucoromycetes</taxon>
        <taxon>Mucorales</taxon>
        <taxon>Mucorineae</taxon>
        <taxon>Rhizopodaceae</taxon>
        <taxon>Rhizopus</taxon>
    </lineage>
</organism>
<evidence type="ECO:0000256" key="5">
    <source>
        <dbReference type="ARBA" id="ARBA00022533"/>
    </source>
</evidence>
<sequence>MMTNQGVYASQHPLVAIKLSQLRDKNQPPKVVRELIHDLSCLLAYEATADLSIERSEILSSSPFGTYQPVYVKDKVGLVPVLRSGLGLLNGFLNVFPDAPVYHLGIYREKVSRQPVEYYNKLPHEPNVNQCFVLDPIIATGNTAVATINILKEWGLSGSQIKFVGIIGSKEGVEHLQREHPDVRLHLATIDDVLDTQGYINPATFFFLFFFFPPNKQMATLTIYHNPQCSKSRNALDFLEKNKEKYNYDIQVVLYKKEPLTRQQLQVLVQSLDLPQDQYTHLLRPEAQPLAKSMDEAIDLIVQDPARLERPFIIDNQRKKAALGRPDLTDVEKLVAGL</sequence>
<dbReference type="Gene3D" id="3.40.50.2020">
    <property type="match status" value="1"/>
</dbReference>
<evidence type="ECO:0000256" key="8">
    <source>
        <dbReference type="ARBA" id="ARBA00022741"/>
    </source>
</evidence>
<dbReference type="InterPro" id="IPR006660">
    <property type="entry name" value="Arsenate_reductase-like"/>
</dbReference>
<name>A0A1X0RD20_RHIZD</name>
<dbReference type="EMBL" id="KV921871">
    <property type="protein sequence ID" value="ORE09930.1"/>
    <property type="molecule type" value="Genomic_DNA"/>
</dbReference>
<proteinExistence type="inferred from homology"/>
<dbReference type="NCBIfam" id="NF001097">
    <property type="entry name" value="PRK00129.1"/>
    <property type="match status" value="1"/>
</dbReference>
<dbReference type="EC" id="2.4.2.9" evidence="4"/>
<dbReference type="PANTHER" id="PTHR32315:SF4">
    <property type="entry name" value="URACIL PHOSPHORIBOSYLTRANSFERASE, CHLOROPLASTIC"/>
    <property type="match status" value="1"/>
</dbReference>
<evidence type="ECO:0000256" key="3">
    <source>
        <dbReference type="ARBA" id="ARBA00009516"/>
    </source>
</evidence>
<evidence type="ECO:0000256" key="1">
    <source>
        <dbReference type="ARBA" id="ARBA00001946"/>
    </source>
</evidence>
<comment type="pathway">
    <text evidence="2">Pyrimidine metabolism; UMP biosynthesis via salvage pathway; UMP from uracil: step 1/1.</text>
</comment>
<evidence type="ECO:0000256" key="7">
    <source>
        <dbReference type="ARBA" id="ARBA00022679"/>
    </source>
</evidence>
<dbReference type="SUPFAM" id="SSF52833">
    <property type="entry name" value="Thioredoxin-like"/>
    <property type="match status" value="1"/>
</dbReference>
<dbReference type="Pfam" id="PF14681">
    <property type="entry name" value="UPRTase"/>
    <property type="match status" value="1"/>
</dbReference>
<dbReference type="Proteomes" id="UP000242414">
    <property type="component" value="Unassembled WGS sequence"/>
</dbReference>
<evidence type="ECO:0000256" key="2">
    <source>
        <dbReference type="ARBA" id="ARBA00005180"/>
    </source>
</evidence>
<comment type="cofactor">
    <cofactor evidence="1">
        <name>Mg(2+)</name>
        <dbReference type="ChEBI" id="CHEBI:18420"/>
    </cofactor>
</comment>
<dbReference type="InterPro" id="IPR000836">
    <property type="entry name" value="PRTase_dom"/>
</dbReference>
<dbReference type="VEuPathDB" id="FungiDB:BCV72DRAFT_286739"/>
<keyword evidence="8" id="KW-0547">Nucleotide-binding</keyword>
<dbReference type="GO" id="GO:0004845">
    <property type="term" value="F:uracil phosphoribosyltransferase activity"/>
    <property type="evidence" value="ECO:0007669"/>
    <property type="project" value="UniProtKB-EC"/>
</dbReference>
<dbReference type="InterPro" id="IPR050054">
    <property type="entry name" value="UPRTase/APRTase"/>
</dbReference>
<gene>
    <name evidence="11" type="ORF">BCV72DRAFT_286739</name>
</gene>
<keyword evidence="9" id="KW-0342">GTP-binding</keyword>
<dbReference type="PANTHER" id="PTHR32315">
    <property type="entry name" value="ADENINE PHOSPHORIBOSYLTRANSFERASE"/>
    <property type="match status" value="1"/>
</dbReference>
<protein>
    <recommendedName>
        <fullName evidence="4">uracil phosphoribosyltransferase</fullName>
        <ecNumber evidence="4">2.4.2.9</ecNumber>
    </recommendedName>
</protein>
<dbReference type="GO" id="GO:0005525">
    <property type="term" value="F:GTP binding"/>
    <property type="evidence" value="ECO:0007669"/>
    <property type="project" value="UniProtKB-KW"/>
</dbReference>
<evidence type="ECO:0000313" key="11">
    <source>
        <dbReference type="EMBL" id="ORE09930.1"/>
    </source>
</evidence>
<evidence type="ECO:0000259" key="10">
    <source>
        <dbReference type="Pfam" id="PF14681"/>
    </source>
</evidence>
<dbReference type="PROSITE" id="PS51353">
    <property type="entry name" value="ARSC"/>
    <property type="match status" value="1"/>
</dbReference>
<evidence type="ECO:0000256" key="6">
    <source>
        <dbReference type="ARBA" id="ARBA00022676"/>
    </source>
</evidence>
<comment type="similarity">
    <text evidence="3">Belongs to the UPRTase family.</text>
</comment>
<reference evidence="11" key="1">
    <citation type="journal article" date="2016" name="Proc. Natl. Acad. Sci. U.S.A.">
        <title>Lipid metabolic changes in an early divergent fungus govern the establishment of a mutualistic symbiosis with endobacteria.</title>
        <authorList>
            <person name="Lastovetsky O.A."/>
            <person name="Gaspar M.L."/>
            <person name="Mondo S.J."/>
            <person name="LaButti K.M."/>
            <person name="Sandor L."/>
            <person name="Grigoriev I.V."/>
            <person name="Henry S.A."/>
            <person name="Pawlowska T.E."/>
        </authorList>
    </citation>
    <scope>NUCLEOTIDE SEQUENCE [LARGE SCALE GENOMIC DNA]</scope>
    <source>
        <strain evidence="11">ATCC 52814</strain>
    </source>
</reference>
<accession>A0A1X0RD20</accession>
<keyword evidence="7" id="KW-0808">Transferase</keyword>
<evidence type="ECO:0000256" key="9">
    <source>
        <dbReference type="ARBA" id="ARBA00023134"/>
    </source>
</evidence>
<dbReference type="InterPro" id="IPR029057">
    <property type="entry name" value="PRTase-like"/>
</dbReference>
<feature type="domain" description="Phosphoribosyltransferase" evidence="10">
    <location>
        <begin position="10"/>
        <end position="202"/>
    </location>
</feature>